<name>A0ABS3NJN5_9GAMM</name>
<gene>
    <name evidence="1" type="ORF">J3492_00090</name>
</gene>
<comment type="caution">
    <text evidence="1">The sequence shown here is derived from an EMBL/GenBank/DDBJ whole genome shotgun (WGS) entry which is preliminary data.</text>
</comment>
<sequence length="145" mass="16821">MKMTYLAFYVAKQGKALDRMISLIDGSPYSHCELVIDSLGEGRYDCISSSHRDGGLRRKVIDMEPSHWVLVPVMCDIDYAIRWFNKRQNFKYDYLALIRTVIPGFYNPEYRLFCSEACADMLELVDPASYGLRKLYRWALDNPAS</sequence>
<proteinExistence type="predicted"/>
<dbReference type="Proteomes" id="UP000664554">
    <property type="component" value="Unassembled WGS sequence"/>
</dbReference>
<organism evidence="1 2">
    <name type="scientific">Psychrobacter coccoides</name>
    <dbReference type="NCBI Taxonomy" id="2818440"/>
    <lineage>
        <taxon>Bacteria</taxon>
        <taxon>Pseudomonadati</taxon>
        <taxon>Pseudomonadota</taxon>
        <taxon>Gammaproteobacteria</taxon>
        <taxon>Moraxellales</taxon>
        <taxon>Moraxellaceae</taxon>
        <taxon>Psychrobacter</taxon>
    </lineage>
</organism>
<keyword evidence="2" id="KW-1185">Reference proteome</keyword>
<protein>
    <submittedName>
        <fullName evidence="1">Uncharacterized protein</fullName>
    </submittedName>
</protein>
<dbReference type="EMBL" id="JAGBKM010000001">
    <property type="protein sequence ID" value="MBO1529612.1"/>
    <property type="molecule type" value="Genomic_DNA"/>
</dbReference>
<reference evidence="1 2" key="1">
    <citation type="submission" date="2021-03" db="EMBL/GenBank/DDBJ databases">
        <authorList>
            <person name="Shang D.-D."/>
            <person name="Du Z.-J."/>
            <person name="Chen G.-J."/>
        </authorList>
    </citation>
    <scope>NUCLEOTIDE SEQUENCE [LARGE SCALE GENOMIC DNA]</scope>
    <source>
        <strain evidence="1 2">F1192</strain>
    </source>
</reference>
<dbReference type="Gene3D" id="3.90.1720.10">
    <property type="entry name" value="endopeptidase domain like (from Nostoc punctiforme)"/>
    <property type="match status" value="1"/>
</dbReference>
<evidence type="ECO:0000313" key="1">
    <source>
        <dbReference type="EMBL" id="MBO1529612.1"/>
    </source>
</evidence>
<accession>A0ABS3NJN5</accession>
<dbReference type="RefSeq" id="WP_207988471.1">
    <property type="nucleotide sequence ID" value="NZ_JAGBKM010000001.1"/>
</dbReference>
<evidence type="ECO:0000313" key="2">
    <source>
        <dbReference type="Proteomes" id="UP000664554"/>
    </source>
</evidence>